<evidence type="ECO:0000313" key="2">
    <source>
        <dbReference type="EMBL" id="SDY36559.1"/>
    </source>
</evidence>
<protein>
    <submittedName>
        <fullName evidence="2">Uncharacterized protein</fullName>
    </submittedName>
</protein>
<dbReference type="STRING" id="1122142.SAMN02910414_01383"/>
<sequence length="75" mass="8667">MSLILQVQKHGIIERDNYNIREATRRMDCLQSDSTTAANGENDNSHRQPKSENSRQPRCPEEKVKAIEAALRFLR</sequence>
<dbReference type="EMBL" id="FNPG01000015">
    <property type="protein sequence ID" value="SDY36559.1"/>
    <property type="molecule type" value="Genomic_DNA"/>
</dbReference>
<proteinExistence type="predicted"/>
<organism evidence="2 3">
    <name type="scientific">Lachnobacterium bovis DSM 14045</name>
    <dbReference type="NCBI Taxonomy" id="1122142"/>
    <lineage>
        <taxon>Bacteria</taxon>
        <taxon>Bacillati</taxon>
        <taxon>Bacillota</taxon>
        <taxon>Clostridia</taxon>
        <taxon>Lachnospirales</taxon>
        <taxon>Lachnospiraceae</taxon>
        <taxon>Lachnobacterium</taxon>
    </lineage>
</organism>
<evidence type="ECO:0000256" key="1">
    <source>
        <dbReference type="SAM" id="MobiDB-lite"/>
    </source>
</evidence>
<accession>A0A1H3JAF6</accession>
<evidence type="ECO:0000313" key="3">
    <source>
        <dbReference type="Proteomes" id="UP000183918"/>
    </source>
</evidence>
<feature type="compositionally biased region" description="Basic and acidic residues" evidence="1">
    <location>
        <begin position="43"/>
        <end position="62"/>
    </location>
</feature>
<dbReference type="Proteomes" id="UP000183918">
    <property type="component" value="Unassembled WGS sequence"/>
</dbReference>
<keyword evidence="3" id="KW-1185">Reference proteome</keyword>
<gene>
    <name evidence="2" type="ORF">SAMN02910414_01383</name>
</gene>
<name>A0A1H3JAF6_9FIRM</name>
<feature type="compositionally biased region" description="Polar residues" evidence="1">
    <location>
        <begin position="31"/>
        <end position="42"/>
    </location>
</feature>
<reference evidence="2 3" key="1">
    <citation type="submission" date="2016-10" db="EMBL/GenBank/DDBJ databases">
        <authorList>
            <person name="de Groot N.N."/>
        </authorList>
    </citation>
    <scope>NUCLEOTIDE SEQUENCE [LARGE SCALE GENOMIC DNA]</scope>
    <source>
        <strain evidence="2 3">DSM 14045</strain>
    </source>
</reference>
<dbReference type="AlphaFoldDB" id="A0A1H3JAF6"/>
<feature type="region of interest" description="Disordered" evidence="1">
    <location>
        <begin position="31"/>
        <end position="62"/>
    </location>
</feature>